<protein>
    <submittedName>
        <fullName evidence="1">Uncharacterized protein</fullName>
    </submittedName>
</protein>
<keyword evidence="1" id="KW-0496">Mitochondrion</keyword>
<sequence length="131" mass="14996">MTTTLTTNETRMVLRPATLSYREQFRNSMEHQLSHSTRYQIPWIKQLEERTQEFRQQIEERIILNRQRIMYAGMGLVGSMALTSMGLPPVGGVIARAVSSASINSSSSSKIIRLRDVWDASLKKLLDIIEK</sequence>
<evidence type="ECO:0000313" key="2">
    <source>
        <dbReference type="EMBL" id="AZL93022.1"/>
    </source>
</evidence>
<dbReference type="EMBL" id="MH142315">
    <property type="protein sequence ID" value="AZL93005.1"/>
    <property type="molecule type" value="Genomic_DNA"/>
</dbReference>
<reference evidence="1" key="1">
    <citation type="journal article" date="2018" name="BMC Genomics">
        <title>Comparative genomics of downy mildews reveals potential adaptations to biotrophy.</title>
        <authorList>
            <person name="Fletcher K."/>
            <person name="Klosterman S.J."/>
            <person name="Derevnina L."/>
            <person name="Martin F."/>
            <person name="Bertier L.D."/>
            <person name="Koike S."/>
            <person name="Reyes-Chin-Wo S."/>
            <person name="Mou B."/>
            <person name="Michelmore R."/>
        </authorList>
    </citation>
    <scope>NUCLEOTIDE SEQUENCE</scope>
    <source>
        <strain evidence="1">R13</strain>
        <strain evidence="2">R14</strain>
    </source>
</reference>
<evidence type="ECO:0000313" key="1">
    <source>
        <dbReference type="EMBL" id="AZL93005.1"/>
    </source>
</evidence>
<dbReference type="EMBL" id="MH325167">
    <property type="protein sequence ID" value="AZL93022.1"/>
    <property type="molecule type" value="Genomic_DNA"/>
</dbReference>
<geneLocation type="mitochondrion" evidence="1"/>
<proteinExistence type="predicted"/>
<accession>A0A3S8V012</accession>
<reference evidence="2" key="3">
    <citation type="submission" date="2018-05" db="EMBL/GenBank/DDBJ databases">
        <authorList>
            <person name="Martin F.N."/>
            <person name="Ancheita A."/>
            <person name="Koike S."/>
            <person name="Klosterman S.A."/>
            <person name="Mou B."/>
        </authorList>
    </citation>
    <scope>NUCLEOTIDE SEQUENCE</scope>
    <source>
        <strain evidence="2">R14</strain>
    </source>
</reference>
<name>A0A3S8V012_9STRA</name>
<organism evidence="1">
    <name type="scientific">Peronospora effusa</name>
    <dbReference type="NCBI Taxonomy" id="542832"/>
    <lineage>
        <taxon>Eukaryota</taxon>
        <taxon>Sar</taxon>
        <taxon>Stramenopiles</taxon>
        <taxon>Oomycota</taxon>
        <taxon>Peronosporomycetes</taxon>
        <taxon>Peronosporales</taxon>
        <taxon>Peronosporaceae</taxon>
        <taxon>Peronospora</taxon>
    </lineage>
</organism>
<dbReference type="AlphaFoldDB" id="A0A3S8V012"/>
<reference evidence="1" key="2">
    <citation type="submission" date="2018-03" db="EMBL/GenBank/DDBJ databases">
        <authorList>
            <person name="Martin F.N."/>
            <person name="Ancheita A."/>
            <person name="Koike S."/>
            <person name="Klosterman S."/>
        </authorList>
    </citation>
    <scope>NUCLEOTIDE SEQUENCE</scope>
    <source>
        <strain evidence="1">R13</strain>
    </source>
</reference>